<keyword evidence="4" id="KW-0862">Zinc</keyword>
<reference evidence="8" key="1">
    <citation type="journal article" date="2010" name="Science">
        <title>The genome of the Western clawed frog Xenopus tropicalis.</title>
        <authorList>
            <person name="Hellsten U."/>
            <person name="Harland R.M."/>
            <person name="Gilchrist M.J."/>
            <person name="Hendrix D."/>
            <person name="Jurka J."/>
            <person name="Kapitonov V."/>
            <person name="Ovcharenko I."/>
            <person name="Putnam N.H."/>
            <person name="Shu S."/>
            <person name="Taher L."/>
            <person name="Blitz I.L."/>
            <person name="Blumberg B."/>
            <person name="Dichmann D.S."/>
            <person name="Dubchak I."/>
            <person name="Amaya E."/>
            <person name="Detter J.C."/>
            <person name="Fletcher R."/>
            <person name="Gerhard D.S."/>
            <person name="Goodstein D."/>
            <person name="Graves T."/>
            <person name="Grigoriev I.V."/>
            <person name="Grimwood J."/>
            <person name="Kawashima T."/>
            <person name="Lindquist E."/>
            <person name="Lucas S.M."/>
            <person name="Mead P.E."/>
            <person name="Mitros T."/>
            <person name="Ogino H."/>
            <person name="Ohta Y."/>
            <person name="Poliakov A.V."/>
            <person name="Pollet N."/>
            <person name="Robert J."/>
            <person name="Salamov A."/>
            <person name="Sater A.K."/>
            <person name="Schmutz J."/>
            <person name="Terry A."/>
            <person name="Vize P.D."/>
            <person name="Warren W.C."/>
            <person name="Wells D."/>
            <person name="Wills A."/>
            <person name="Wilson R.K."/>
            <person name="Zimmerman L.B."/>
            <person name="Zorn A.M."/>
            <person name="Grainger R."/>
            <person name="Grammer T."/>
            <person name="Khokha M.K."/>
            <person name="Richardson P.M."/>
            <person name="Rokhsar D.S."/>
        </authorList>
    </citation>
    <scope>NUCLEOTIDE SEQUENCE [LARGE SCALE GENOMIC DNA]</scope>
    <source>
        <strain evidence="8">Nigerian</strain>
    </source>
</reference>
<evidence type="ECO:0000256" key="6">
    <source>
        <dbReference type="SAM" id="MobiDB-lite"/>
    </source>
</evidence>
<evidence type="ECO:0000256" key="2">
    <source>
        <dbReference type="ARBA" id="ARBA00022737"/>
    </source>
</evidence>
<feature type="compositionally biased region" description="Basic and acidic residues" evidence="6">
    <location>
        <begin position="67"/>
        <end position="82"/>
    </location>
</feature>
<dbReference type="GO" id="GO:0008270">
    <property type="term" value="F:zinc ion binding"/>
    <property type="evidence" value="ECO:0007669"/>
    <property type="project" value="UniProtKB-KW"/>
</dbReference>
<keyword evidence="3 5" id="KW-0863">Zinc-finger</keyword>
<feature type="region of interest" description="Disordered" evidence="6">
    <location>
        <begin position="59"/>
        <end position="90"/>
    </location>
</feature>
<dbReference type="InterPro" id="IPR013087">
    <property type="entry name" value="Znf_C2H2_type"/>
</dbReference>
<feature type="domain" description="C2H2-type" evidence="7">
    <location>
        <begin position="1395"/>
        <end position="1422"/>
    </location>
</feature>
<feature type="region of interest" description="Disordered" evidence="6">
    <location>
        <begin position="790"/>
        <end position="809"/>
    </location>
</feature>
<feature type="region of interest" description="Disordered" evidence="6">
    <location>
        <begin position="1124"/>
        <end position="1154"/>
    </location>
</feature>
<name>A0A6I8RA02_XENTR</name>
<evidence type="ECO:0000256" key="4">
    <source>
        <dbReference type="ARBA" id="ARBA00022833"/>
    </source>
</evidence>
<feature type="region of interest" description="Disordered" evidence="6">
    <location>
        <begin position="386"/>
        <end position="412"/>
    </location>
</feature>
<evidence type="ECO:0000259" key="7">
    <source>
        <dbReference type="PROSITE" id="PS50157"/>
    </source>
</evidence>
<reference evidence="8" key="2">
    <citation type="submission" date="2020-05" db="UniProtKB">
        <authorList>
            <consortium name="Ensembl"/>
        </authorList>
    </citation>
    <scope>IDENTIFICATION</scope>
</reference>
<feature type="compositionally biased region" description="Polar residues" evidence="6">
    <location>
        <begin position="790"/>
        <end position="801"/>
    </location>
</feature>
<accession>A0A6I8RA02</accession>
<dbReference type="SMART" id="SM00355">
    <property type="entry name" value="ZnF_C2H2"/>
    <property type="match status" value="7"/>
</dbReference>
<dbReference type="InParanoid" id="A0A6I8RA02"/>
<keyword evidence="2" id="KW-0677">Repeat</keyword>
<keyword evidence="1" id="KW-0479">Metal-binding</keyword>
<feature type="region of interest" description="Disordered" evidence="6">
    <location>
        <begin position="502"/>
        <end position="536"/>
    </location>
</feature>
<protein>
    <submittedName>
        <fullName evidence="8">Zinc finger protein 518A</fullName>
    </submittedName>
</protein>
<dbReference type="Ensembl" id="ENSXETT00000026591">
    <property type="protein sequence ID" value="ENSXETP00000077579"/>
    <property type="gene ID" value="ENSXETG00000012185"/>
</dbReference>
<dbReference type="PANTHER" id="PTHR24379:SF121">
    <property type="entry name" value="C2H2-TYPE DOMAIN-CONTAINING PROTEIN"/>
    <property type="match status" value="1"/>
</dbReference>
<feature type="compositionally biased region" description="Polar residues" evidence="6">
    <location>
        <begin position="1137"/>
        <end position="1148"/>
    </location>
</feature>
<dbReference type="GeneTree" id="ENSGT00940000162006"/>
<dbReference type="PANTHER" id="PTHR24379">
    <property type="entry name" value="KRAB AND ZINC FINGER DOMAIN-CONTAINING"/>
    <property type="match status" value="1"/>
</dbReference>
<evidence type="ECO:0000256" key="3">
    <source>
        <dbReference type="ARBA" id="ARBA00022771"/>
    </source>
</evidence>
<dbReference type="Bgee" id="ENSXETG00000012185">
    <property type="expression patterns" value="Expressed in egg cell and 12 other cell types or tissues"/>
</dbReference>
<dbReference type="Gene3D" id="3.30.160.60">
    <property type="entry name" value="Classic Zinc Finger"/>
    <property type="match status" value="2"/>
</dbReference>
<organism evidence="8">
    <name type="scientific">Xenopus tropicalis</name>
    <name type="common">Western clawed frog</name>
    <name type="synonym">Silurana tropicalis</name>
    <dbReference type="NCBI Taxonomy" id="8364"/>
    <lineage>
        <taxon>Eukaryota</taxon>
        <taxon>Metazoa</taxon>
        <taxon>Chordata</taxon>
        <taxon>Craniata</taxon>
        <taxon>Vertebrata</taxon>
        <taxon>Euteleostomi</taxon>
        <taxon>Amphibia</taxon>
        <taxon>Batrachia</taxon>
        <taxon>Anura</taxon>
        <taxon>Pipoidea</taxon>
        <taxon>Pipidae</taxon>
        <taxon>Xenopodinae</taxon>
        <taxon>Xenopus</taxon>
        <taxon>Silurana</taxon>
    </lineage>
</organism>
<dbReference type="FunCoup" id="A0A6I8RA02">
    <property type="interactions" value="2505"/>
</dbReference>
<evidence type="ECO:0000256" key="5">
    <source>
        <dbReference type="PROSITE-ProRule" id="PRU00042"/>
    </source>
</evidence>
<gene>
    <name evidence="8" type="primary">znf518a</name>
</gene>
<evidence type="ECO:0000313" key="8">
    <source>
        <dbReference type="Ensembl" id="ENSXETP00000077579"/>
    </source>
</evidence>
<evidence type="ECO:0000256" key="1">
    <source>
        <dbReference type="ARBA" id="ARBA00022723"/>
    </source>
</evidence>
<feature type="compositionally biased region" description="Acidic residues" evidence="6">
    <location>
        <begin position="394"/>
        <end position="403"/>
    </location>
</feature>
<dbReference type="PROSITE" id="PS50157">
    <property type="entry name" value="ZINC_FINGER_C2H2_2"/>
    <property type="match status" value="1"/>
</dbReference>
<sequence>MSSGVVFAVLHIPYVVANYDKKPFHFLRKANENSSRYSEILSIVDFILIYMMKSPNKDLPVGTEESGPSKEDLWDFAEHDSDTNEPSSLSSFSVNESVLHDIDEDPENALNIAGNNTTLNEKGESVQNAACKKQTARKSFWRGTLSNLDSSADLNTVIKSEPQLDDDIANISAKVLHFFCQKCNNGIRYSPNDLQKHFLIMHNGESPLYPCEMCNFSANDFQTFKQHRKTHRSALVKCEICNNDYLYTLLALTKHFTVMHCNNGHFNCSKCKFSTRDVGTFVQHIHRHNGIEYACQKCNHISFSKIEFQKHLQGHSALFPFSCQYCNYSAMRKDFIVKHVLARHREQIHTKDELLQESCDRQMDTSGLKLVLKRYQTDATNKALWRKEANSGEMENDDDDDDQGTSGLQYNPMDKNQAVSALSTYNMDQTMQDGISSVTTIKCNSDESNSNVLKNAVHGPTVLMVKNNKINVPANYSATFMGYKMVNGKQNIVIKLLPSNKQSGAALQSPPPTLSGLNPQAHGPRPFEASSNGVDKRPVPLFKPSISSCPTSVASLQKTSVPFRPRNESHPIRHVAPNSIRQGTAASQAFLQSLRKDLVCRSSIPNSSFGTDRVSNIKEEPEEYTINEQRNMQMGRNHDLAAGPMHQGRMSNSSNLNPNMQHLLRHRHSSDSGLPLSKSLYTKDNEIRSSVLHTLTASRTGGFNFTNANIRPQNDYLSANLHMRDKPTNLLDKNSKSDNISFMPRITSVFSLQNRPPVSTSFAKSTYLHNMLQENKALYDRLCASKNPLTGSSTLTKSPNAPSRFDPRLTSGDNVLKGSASSFMQGQISSALDIKSSHPSRVGDLLKAHSDAIVNQQLAKEKMLGIVRPPGSSPAFRLLKSPQNAGYPNPNKVLLPSTSNALLLPVLPTQQSSLKMTANHTITQSNTGINTNHPVNAKSNMVFTLTNGPFGTIRNVSNGNSQTMGSPVAPTGNNQGKLPLPRLQRPPAPYLLNAELKDYGSTVNNLPAKMLSGSAPANKLPINLNLLQYRINPSSSVGKTGNLESVKNPEALQKQPVYALLPDGKQAVLLNYVLPKPAPTNSQKTFANLLPRNIQPKKMEEAKETSFVSSNSRGNPPVKVKIEDTSAENPPFPENTYAASSTSHQGISERSPWSLRPRPNFASIKDHLYSTSNQQMLLQPCAANKLKCKPSMANTWNNRNKSLKRKASDSSSYPADFDIKNKVAKKKSVDDFVEIPRKRILHRKCKEKSYYTSDVVIDIPTPSPPKDIVRTLRLYPFNASQVVKYPQQNQPVVVLNHPDADIPEVVNVMRTISKFSGHILTVTLSKRTLEALLESKLNSAAETISDGVTGKRGRRGKPISPVKERFVLKLTLKKTSKNNYKIVKNTSENQNKTKFHCWFCGRIFDNQDEWVGHGQRHLMEATKDWNTLF</sequence>
<proteinExistence type="predicted"/>
<dbReference type="Xenbase" id="XB-GENE-1217338">
    <property type="gene designation" value="znf518a"/>
</dbReference>
<dbReference type="PROSITE" id="PS00028">
    <property type="entry name" value="ZINC_FINGER_C2H2_1"/>
    <property type="match status" value="1"/>
</dbReference>